<evidence type="ECO:0000313" key="2">
    <source>
        <dbReference type="Proteomes" id="UP000092971"/>
    </source>
</evidence>
<reference evidence="1 2" key="1">
    <citation type="submission" date="2016-02" db="EMBL/GenBank/DDBJ databases">
        <title>Comparison of Clostridium stercorarium subspecies using comparative genomics and transcriptomics.</title>
        <authorList>
            <person name="Schellenberg J."/>
            <person name="Thallinger G."/>
            <person name="Levin D.B."/>
            <person name="Zhang X."/>
            <person name="Alvare G."/>
            <person name="Fristensky B."/>
            <person name="Sparling R."/>
        </authorList>
    </citation>
    <scope>NUCLEOTIDE SEQUENCE [LARGE SCALE GENOMIC DNA]</scope>
    <source>
        <strain evidence="1 2">DSM 2910</strain>
    </source>
</reference>
<dbReference type="EMBL" id="CP014672">
    <property type="protein sequence ID" value="ANW99169.1"/>
    <property type="molecule type" value="Genomic_DNA"/>
</dbReference>
<evidence type="ECO:0000313" key="1">
    <source>
        <dbReference type="EMBL" id="ANW99169.1"/>
    </source>
</evidence>
<sequence length="61" mass="6934">MLTKLAGFCKNKYLAVPSFKSLSGVGKRCCIDRQILFRYEANGNIRFPAPVMLSTKVFTRF</sequence>
<protein>
    <submittedName>
        <fullName evidence="1">Uncharacterized protein</fullName>
    </submittedName>
</protein>
<dbReference type="Proteomes" id="UP000092971">
    <property type="component" value="Chromosome"/>
</dbReference>
<name>A0A1B1YEI1_THEST</name>
<proteinExistence type="predicted"/>
<organism evidence="1 2">
    <name type="scientific">Thermoclostridium stercorarium subsp. thermolacticum DSM 2910</name>
    <dbReference type="NCBI Taxonomy" id="1121336"/>
    <lineage>
        <taxon>Bacteria</taxon>
        <taxon>Bacillati</taxon>
        <taxon>Bacillota</taxon>
        <taxon>Clostridia</taxon>
        <taxon>Eubacteriales</taxon>
        <taxon>Oscillospiraceae</taxon>
        <taxon>Thermoclostridium</taxon>
    </lineage>
</organism>
<accession>A0A1B1YEI1</accession>
<gene>
    <name evidence="1" type="ORF">CSTERTH_09090</name>
</gene>
<dbReference type="AlphaFoldDB" id="A0A1B1YEI1"/>